<dbReference type="Proteomes" id="UP001162480">
    <property type="component" value="Chromosome 21"/>
</dbReference>
<dbReference type="EMBL" id="OX597834">
    <property type="protein sequence ID" value="CAI9738077.1"/>
    <property type="molecule type" value="Genomic_DNA"/>
</dbReference>
<keyword evidence="4" id="KW-1185">Reference proteome</keyword>
<feature type="region of interest" description="Disordered" evidence="1">
    <location>
        <begin position="219"/>
        <end position="247"/>
    </location>
</feature>
<name>A0AA36BQY1_OCTVU</name>
<feature type="region of interest" description="Disordered" evidence="1">
    <location>
        <begin position="266"/>
        <end position="301"/>
    </location>
</feature>
<evidence type="ECO:0000256" key="1">
    <source>
        <dbReference type="SAM" id="MobiDB-lite"/>
    </source>
</evidence>
<evidence type="ECO:0000313" key="3">
    <source>
        <dbReference type="EMBL" id="CAI9738077.1"/>
    </source>
</evidence>
<keyword evidence="2" id="KW-0472">Membrane</keyword>
<feature type="transmembrane region" description="Helical" evidence="2">
    <location>
        <begin position="327"/>
        <end position="354"/>
    </location>
</feature>
<organism evidence="3 4">
    <name type="scientific">Octopus vulgaris</name>
    <name type="common">Common octopus</name>
    <dbReference type="NCBI Taxonomy" id="6645"/>
    <lineage>
        <taxon>Eukaryota</taxon>
        <taxon>Metazoa</taxon>
        <taxon>Spiralia</taxon>
        <taxon>Lophotrochozoa</taxon>
        <taxon>Mollusca</taxon>
        <taxon>Cephalopoda</taxon>
        <taxon>Coleoidea</taxon>
        <taxon>Octopodiformes</taxon>
        <taxon>Octopoda</taxon>
        <taxon>Incirrata</taxon>
        <taxon>Octopodidae</taxon>
        <taxon>Octopus</taxon>
    </lineage>
</organism>
<evidence type="ECO:0000313" key="4">
    <source>
        <dbReference type="Proteomes" id="UP001162480"/>
    </source>
</evidence>
<evidence type="ECO:0000256" key="2">
    <source>
        <dbReference type="SAM" id="Phobius"/>
    </source>
</evidence>
<protein>
    <submittedName>
        <fullName evidence="3">Uncharacterized protein</fullName>
    </submittedName>
</protein>
<reference evidence="3" key="1">
    <citation type="submission" date="2023-08" db="EMBL/GenBank/DDBJ databases">
        <authorList>
            <person name="Alioto T."/>
            <person name="Alioto T."/>
            <person name="Gomez Garrido J."/>
        </authorList>
    </citation>
    <scope>NUCLEOTIDE SEQUENCE</scope>
</reference>
<accession>A0AA36BQY1</accession>
<gene>
    <name evidence="3" type="ORF">OCTVUL_1B021553</name>
</gene>
<sequence length="369" mass="42149">MEIYDLSKNNGYTVYSCLGKEKDCGKNSEDPSILIDLCHAIDANEFQMSPKMKLSNREKNLMFLSRDVADVDDKIMGMCMDVKDSIRIQMNSEPPGEYQHVFDRGLNSAPRIRVEIPRTIERLKKYNVANLKGRNNERRYFTEVVDPFNKREAFNERGFNYPQCQVFGHGLYDFYYHHLYHNHSHCSCHKLSNPHCHFHEAGAHKVGLSSCKSKTVEKQIKAGGKEGEVETGSRKKHDDDWHQEKSSLRCRKHGLMSQTKARNSVFCQSPNMEDENSTKIQESRKHPSSSEKSISFEKNQTESENRAEKILNFINSCLPLIAARQEALVFIAYSIAIGYTYVMIVIIIVAIITFGNVTTIAIGIPIGII</sequence>
<keyword evidence="2" id="KW-0812">Transmembrane</keyword>
<keyword evidence="2" id="KW-1133">Transmembrane helix</keyword>
<dbReference type="AlphaFoldDB" id="A0AA36BQY1"/>
<proteinExistence type="predicted"/>